<evidence type="ECO:0000256" key="3">
    <source>
        <dbReference type="ARBA" id="ARBA00023239"/>
    </source>
</evidence>
<dbReference type="RefSeq" id="WP_203528900.1">
    <property type="nucleotide sequence ID" value="NZ_CP083371.1"/>
</dbReference>
<feature type="domain" description="Tryptophan synthase beta chain-like PALP" evidence="4">
    <location>
        <begin position="21"/>
        <end position="304"/>
    </location>
</feature>
<evidence type="ECO:0000256" key="1">
    <source>
        <dbReference type="ARBA" id="ARBA00001933"/>
    </source>
</evidence>
<dbReference type="GO" id="GO:0006565">
    <property type="term" value="P:L-serine catabolic process"/>
    <property type="evidence" value="ECO:0007669"/>
    <property type="project" value="TreeGrafter"/>
</dbReference>
<gene>
    <name evidence="5" type="ORF">GFB56_24790</name>
</gene>
<proteinExistence type="predicted"/>
<comment type="caution">
    <text evidence="5">The sequence shown here is derived from an EMBL/GenBank/DDBJ whole genome shotgun (WGS) entry which is preliminary data.</text>
</comment>
<dbReference type="Pfam" id="PF00291">
    <property type="entry name" value="PALP"/>
    <property type="match status" value="1"/>
</dbReference>
<sequence length="323" mass="33626">MTAAPHRPTLDEIAEARGRIAPHVARTPLVRLDLGLSDRQIFLKLETLSPIGAFKLRPALNAVLSRDPAALRGGVAVTSSGNMAYGMAWAARLIGVPMVAYMYRGAPQTKIEGVRDLGGEVRFVSAETWWDYIVCADRPDAPELLINPVTDQAVLSGNGSIGMEIVEDLPDVDVVLTPYGGGSMTTGVASAIKTGSRPARVFAVEDDSAAPVCAALEAGRIVMIETRPSFIKSIGAPSLVPQLWPVARELIDGAIAVSPAEVTDAMRLLFRKAKIVAEGAGAASLAAAIARPDLKGNIVCVISGGNIDAVAYSVVLGGGIPAA</sequence>
<dbReference type="GO" id="GO:0006567">
    <property type="term" value="P:L-threonine catabolic process"/>
    <property type="evidence" value="ECO:0007669"/>
    <property type="project" value="TreeGrafter"/>
</dbReference>
<dbReference type="GO" id="GO:0003941">
    <property type="term" value="F:L-serine ammonia-lyase activity"/>
    <property type="evidence" value="ECO:0007669"/>
    <property type="project" value="TreeGrafter"/>
</dbReference>
<dbReference type="InterPro" id="IPR036052">
    <property type="entry name" value="TrpB-like_PALP_sf"/>
</dbReference>
<dbReference type="Gene3D" id="3.40.50.1100">
    <property type="match status" value="2"/>
</dbReference>
<protein>
    <submittedName>
        <fullName evidence="5">Pyridoxal-phosphate dependent enzyme</fullName>
    </submittedName>
</protein>
<dbReference type="Proteomes" id="UP000744980">
    <property type="component" value="Unassembled WGS sequence"/>
</dbReference>
<evidence type="ECO:0000313" key="5">
    <source>
        <dbReference type="EMBL" id="MBM3093977.1"/>
    </source>
</evidence>
<dbReference type="EMBL" id="WXFA01000020">
    <property type="protein sequence ID" value="MBM3093977.1"/>
    <property type="molecule type" value="Genomic_DNA"/>
</dbReference>
<dbReference type="SUPFAM" id="SSF53686">
    <property type="entry name" value="Tryptophan synthase beta subunit-like PLP-dependent enzymes"/>
    <property type="match status" value="1"/>
</dbReference>
<dbReference type="GO" id="GO:0009097">
    <property type="term" value="P:isoleucine biosynthetic process"/>
    <property type="evidence" value="ECO:0007669"/>
    <property type="project" value="TreeGrafter"/>
</dbReference>
<reference evidence="5 6" key="1">
    <citation type="submission" date="2020-01" db="EMBL/GenBank/DDBJ databases">
        <title>Draft genome assembly of Ensifer adhaerens T173.</title>
        <authorList>
            <person name="Craig J.E."/>
            <person name="Stinchcombe J.R."/>
        </authorList>
    </citation>
    <scope>NUCLEOTIDE SEQUENCE [LARGE SCALE GENOMIC DNA]</scope>
    <source>
        <strain evidence="5 6">T173</strain>
    </source>
</reference>
<evidence type="ECO:0000256" key="2">
    <source>
        <dbReference type="ARBA" id="ARBA00022898"/>
    </source>
</evidence>
<comment type="cofactor">
    <cofactor evidence="1">
        <name>pyridoxal 5'-phosphate</name>
        <dbReference type="ChEBI" id="CHEBI:597326"/>
    </cofactor>
</comment>
<name>A0AAW4FS10_9HYPH</name>
<evidence type="ECO:0000313" key="6">
    <source>
        <dbReference type="Proteomes" id="UP000744980"/>
    </source>
</evidence>
<dbReference type="PANTHER" id="PTHR48078">
    <property type="entry name" value="THREONINE DEHYDRATASE, MITOCHONDRIAL-RELATED"/>
    <property type="match status" value="1"/>
</dbReference>
<dbReference type="InterPro" id="IPR001926">
    <property type="entry name" value="TrpB-like_PALP"/>
</dbReference>
<dbReference type="GO" id="GO:0004794">
    <property type="term" value="F:threonine deaminase activity"/>
    <property type="evidence" value="ECO:0007669"/>
    <property type="project" value="TreeGrafter"/>
</dbReference>
<keyword evidence="2" id="KW-0663">Pyridoxal phosphate</keyword>
<evidence type="ECO:0000259" key="4">
    <source>
        <dbReference type="Pfam" id="PF00291"/>
    </source>
</evidence>
<dbReference type="PANTHER" id="PTHR48078:SF6">
    <property type="entry name" value="L-THREONINE DEHYDRATASE CATABOLIC TDCB"/>
    <property type="match status" value="1"/>
</dbReference>
<keyword evidence="3" id="KW-0456">Lyase</keyword>
<organism evidence="5 6">
    <name type="scientific">Ensifer canadensis</name>
    <dbReference type="NCBI Taxonomy" id="555315"/>
    <lineage>
        <taxon>Bacteria</taxon>
        <taxon>Pseudomonadati</taxon>
        <taxon>Pseudomonadota</taxon>
        <taxon>Alphaproteobacteria</taxon>
        <taxon>Hyphomicrobiales</taxon>
        <taxon>Rhizobiaceae</taxon>
        <taxon>Sinorhizobium/Ensifer group</taxon>
        <taxon>Ensifer</taxon>
    </lineage>
</organism>
<keyword evidence="6" id="KW-1185">Reference proteome</keyword>
<accession>A0AAW4FS10</accession>
<dbReference type="InterPro" id="IPR050147">
    <property type="entry name" value="Ser/Thr_Dehydratase"/>
</dbReference>
<dbReference type="AlphaFoldDB" id="A0AAW4FS10"/>